<feature type="region of interest" description="Disordered" evidence="1">
    <location>
        <begin position="331"/>
        <end position="408"/>
    </location>
</feature>
<sequence length="450" mass="48652">MDPLDFAPPPAYDDQEFDQKVTRATQISLEAPPTHTQNSEISEERWAEIEEAAFQAAIAASLVESSGSGSAGQSSSHIEPGPPSPSANRALLSTTQPLRIEKKGKVSVDLKQGKDRPSWLPEADGPSSRYEASGSGLESNPFDGDDIAPPPFADIAPHGSSHFAPESDPQPYQQPVSGQTSATTSPALSDTSLLPNLDALSISASLPGHEWSRPHTPAQRSGGQGLMPNTEQTYNHYRQSLPASPSQTMGQHYEERRPHSATSPTFAAAAQATMYSRPSPAVPMVNFNPSVAYGKTAMRYAPAPAVVIQQEPQEEVYRANAFYNASVSAHLTPQRKNNERTTSSNHPPSSFHRSYSSGNSPQPAYQRYESPGVQSIPLTPSASTGQQWQPNYSPQNRPMSVNSVDTVYSSNGVPQQQYLATANYIQAQHSGHTGWAPATPDRQIQTNYYR</sequence>
<gene>
    <name evidence="2" type="ORF">DFP72DRAFT_600048</name>
</gene>
<feature type="compositionally biased region" description="Pro residues" evidence="1">
    <location>
        <begin position="1"/>
        <end position="11"/>
    </location>
</feature>
<accession>A0A8H6IDH8</accession>
<feature type="compositionally biased region" description="Basic and acidic residues" evidence="1">
    <location>
        <begin position="99"/>
        <end position="117"/>
    </location>
</feature>
<reference evidence="2 3" key="1">
    <citation type="submission" date="2020-07" db="EMBL/GenBank/DDBJ databases">
        <title>Comparative genomics of pyrophilous fungi reveals a link between fire events and developmental genes.</title>
        <authorList>
            <consortium name="DOE Joint Genome Institute"/>
            <person name="Steindorff A.S."/>
            <person name="Carver A."/>
            <person name="Calhoun S."/>
            <person name="Stillman K."/>
            <person name="Liu H."/>
            <person name="Lipzen A."/>
            <person name="Pangilinan J."/>
            <person name="Labutti K."/>
            <person name="Bruns T.D."/>
            <person name="Grigoriev I.V."/>
        </authorList>
    </citation>
    <scope>NUCLEOTIDE SEQUENCE [LARGE SCALE GENOMIC DNA]</scope>
    <source>
        <strain evidence="2 3">CBS 144469</strain>
    </source>
</reference>
<feature type="region of interest" description="Disordered" evidence="1">
    <location>
        <begin position="431"/>
        <end position="450"/>
    </location>
</feature>
<proteinExistence type="predicted"/>
<evidence type="ECO:0000256" key="1">
    <source>
        <dbReference type="SAM" id="MobiDB-lite"/>
    </source>
</evidence>
<evidence type="ECO:0000313" key="3">
    <source>
        <dbReference type="Proteomes" id="UP000521943"/>
    </source>
</evidence>
<feature type="compositionally biased region" description="Polar residues" evidence="1">
    <location>
        <begin position="170"/>
        <end position="192"/>
    </location>
</feature>
<dbReference type="EMBL" id="JACGCI010000008">
    <property type="protein sequence ID" value="KAF6762248.1"/>
    <property type="molecule type" value="Genomic_DNA"/>
</dbReference>
<feature type="compositionally biased region" description="Low complexity" evidence="1">
    <location>
        <begin position="63"/>
        <end position="76"/>
    </location>
</feature>
<feature type="compositionally biased region" description="Polar residues" evidence="1">
    <location>
        <begin position="227"/>
        <end position="250"/>
    </location>
</feature>
<dbReference type="AlphaFoldDB" id="A0A8H6IDH8"/>
<dbReference type="OrthoDB" id="2797886at2759"/>
<keyword evidence="3" id="KW-1185">Reference proteome</keyword>
<evidence type="ECO:0000313" key="2">
    <source>
        <dbReference type="EMBL" id="KAF6762248.1"/>
    </source>
</evidence>
<feature type="compositionally biased region" description="Polar residues" evidence="1">
    <location>
        <begin position="331"/>
        <end position="363"/>
    </location>
</feature>
<dbReference type="Proteomes" id="UP000521943">
    <property type="component" value="Unassembled WGS sequence"/>
</dbReference>
<feature type="region of interest" description="Disordered" evidence="1">
    <location>
        <begin position="1"/>
        <end position="22"/>
    </location>
</feature>
<feature type="region of interest" description="Disordered" evidence="1">
    <location>
        <begin position="207"/>
        <end position="260"/>
    </location>
</feature>
<feature type="region of interest" description="Disordered" evidence="1">
    <location>
        <begin position="63"/>
        <end position="192"/>
    </location>
</feature>
<feature type="compositionally biased region" description="Polar residues" evidence="1">
    <location>
        <begin position="372"/>
        <end position="408"/>
    </location>
</feature>
<protein>
    <submittedName>
        <fullName evidence="2">Uncharacterized protein</fullName>
    </submittedName>
</protein>
<comment type="caution">
    <text evidence="2">The sequence shown here is derived from an EMBL/GenBank/DDBJ whole genome shotgun (WGS) entry which is preliminary data.</text>
</comment>
<organism evidence="2 3">
    <name type="scientific">Ephemerocybe angulata</name>
    <dbReference type="NCBI Taxonomy" id="980116"/>
    <lineage>
        <taxon>Eukaryota</taxon>
        <taxon>Fungi</taxon>
        <taxon>Dikarya</taxon>
        <taxon>Basidiomycota</taxon>
        <taxon>Agaricomycotina</taxon>
        <taxon>Agaricomycetes</taxon>
        <taxon>Agaricomycetidae</taxon>
        <taxon>Agaricales</taxon>
        <taxon>Agaricineae</taxon>
        <taxon>Psathyrellaceae</taxon>
        <taxon>Ephemerocybe</taxon>
    </lineage>
</organism>
<name>A0A8H6IDH8_9AGAR</name>